<dbReference type="Pfam" id="PF00085">
    <property type="entry name" value="Thioredoxin"/>
    <property type="match status" value="1"/>
</dbReference>
<protein>
    <submittedName>
        <fullName evidence="6">1323_t:CDS:1</fullName>
    </submittedName>
</protein>
<keyword evidence="7" id="KW-1185">Reference proteome</keyword>
<dbReference type="SUPFAM" id="SSF52833">
    <property type="entry name" value="Thioredoxin-like"/>
    <property type="match status" value="1"/>
</dbReference>
<feature type="domain" description="Thioredoxin" evidence="5">
    <location>
        <begin position="18"/>
        <end position="139"/>
    </location>
</feature>
<keyword evidence="1" id="KW-0813">Transport</keyword>
<dbReference type="GO" id="GO:0015035">
    <property type="term" value="F:protein-disulfide reductase activity"/>
    <property type="evidence" value="ECO:0007669"/>
    <property type="project" value="InterPro"/>
</dbReference>
<dbReference type="Gene3D" id="3.40.30.10">
    <property type="entry name" value="Glutaredoxin"/>
    <property type="match status" value="1"/>
</dbReference>
<dbReference type="Proteomes" id="UP000789739">
    <property type="component" value="Unassembled WGS sequence"/>
</dbReference>
<dbReference type="PANTHER" id="PTHR45663:SF11">
    <property type="entry name" value="GEO12009P1"/>
    <property type="match status" value="1"/>
</dbReference>
<keyword evidence="4" id="KW-0676">Redox-active center</keyword>
<dbReference type="FunFam" id="3.40.30.10:FF:000001">
    <property type="entry name" value="Thioredoxin"/>
    <property type="match status" value="1"/>
</dbReference>
<dbReference type="GO" id="GO:0005737">
    <property type="term" value="C:cytoplasm"/>
    <property type="evidence" value="ECO:0007669"/>
    <property type="project" value="TreeGrafter"/>
</dbReference>
<evidence type="ECO:0000256" key="2">
    <source>
        <dbReference type="ARBA" id="ARBA00022982"/>
    </source>
</evidence>
<dbReference type="NCBIfam" id="TIGR01068">
    <property type="entry name" value="thioredoxin"/>
    <property type="match status" value="1"/>
</dbReference>
<evidence type="ECO:0000259" key="5">
    <source>
        <dbReference type="PROSITE" id="PS51352"/>
    </source>
</evidence>
<name>A0A9N8W6A4_9GLOM</name>
<dbReference type="AlphaFoldDB" id="A0A9N8W6A4"/>
<accession>A0A9N8W6A4</accession>
<dbReference type="EMBL" id="CAJVPI010000068">
    <property type="protein sequence ID" value="CAG8472460.1"/>
    <property type="molecule type" value="Genomic_DNA"/>
</dbReference>
<dbReference type="OrthoDB" id="2121326at2759"/>
<keyword evidence="3" id="KW-1015">Disulfide bond</keyword>
<dbReference type="PROSITE" id="PS00194">
    <property type="entry name" value="THIOREDOXIN_1"/>
    <property type="match status" value="1"/>
</dbReference>
<dbReference type="InterPro" id="IPR017937">
    <property type="entry name" value="Thioredoxin_CS"/>
</dbReference>
<dbReference type="PRINTS" id="PR00421">
    <property type="entry name" value="THIOREDOXIN"/>
</dbReference>
<reference evidence="6" key="1">
    <citation type="submission" date="2021-06" db="EMBL/GenBank/DDBJ databases">
        <authorList>
            <person name="Kallberg Y."/>
            <person name="Tangrot J."/>
            <person name="Rosling A."/>
        </authorList>
    </citation>
    <scope>NUCLEOTIDE SEQUENCE</scope>
    <source>
        <strain evidence="6">BR232B</strain>
    </source>
</reference>
<dbReference type="CDD" id="cd02947">
    <property type="entry name" value="TRX_family"/>
    <property type="match status" value="1"/>
</dbReference>
<organism evidence="6 7">
    <name type="scientific">Paraglomus brasilianum</name>
    <dbReference type="NCBI Taxonomy" id="144538"/>
    <lineage>
        <taxon>Eukaryota</taxon>
        <taxon>Fungi</taxon>
        <taxon>Fungi incertae sedis</taxon>
        <taxon>Mucoromycota</taxon>
        <taxon>Glomeromycotina</taxon>
        <taxon>Glomeromycetes</taxon>
        <taxon>Paraglomerales</taxon>
        <taxon>Paraglomeraceae</taxon>
        <taxon>Paraglomus</taxon>
    </lineage>
</organism>
<gene>
    <name evidence="6" type="ORF">PBRASI_LOCUS1139</name>
</gene>
<evidence type="ECO:0000313" key="6">
    <source>
        <dbReference type="EMBL" id="CAG8472460.1"/>
    </source>
</evidence>
<dbReference type="InterPro" id="IPR036249">
    <property type="entry name" value="Thioredoxin-like_sf"/>
</dbReference>
<comment type="caution">
    <text evidence="6">The sequence shown here is derived from an EMBL/GenBank/DDBJ whole genome shotgun (WGS) entry which is preliminary data.</text>
</comment>
<evidence type="ECO:0000256" key="1">
    <source>
        <dbReference type="ARBA" id="ARBA00022448"/>
    </source>
</evidence>
<dbReference type="InterPro" id="IPR013766">
    <property type="entry name" value="Thioredoxin_domain"/>
</dbReference>
<evidence type="ECO:0000313" key="7">
    <source>
        <dbReference type="Proteomes" id="UP000789739"/>
    </source>
</evidence>
<dbReference type="PANTHER" id="PTHR45663">
    <property type="entry name" value="GEO12009P1"/>
    <property type="match status" value="1"/>
</dbReference>
<proteinExistence type="predicted"/>
<keyword evidence="2" id="KW-0249">Electron transport</keyword>
<evidence type="ECO:0000256" key="3">
    <source>
        <dbReference type="ARBA" id="ARBA00023157"/>
    </source>
</evidence>
<evidence type="ECO:0000256" key="4">
    <source>
        <dbReference type="ARBA" id="ARBA00023284"/>
    </source>
</evidence>
<dbReference type="PROSITE" id="PS51352">
    <property type="entry name" value="THIOREDOXIN_2"/>
    <property type="match status" value="1"/>
</dbReference>
<dbReference type="InterPro" id="IPR005746">
    <property type="entry name" value="Thioredoxin"/>
</dbReference>
<sequence length="142" mass="15405">MLSTRFLTRPTVSTFAVLRRGSACFHSSSVLQTGKVFEAQEETFGSLVEKASEPVIVDFYAEWCGPCKVLAPIIESAVNSNKKVTLVKVDVDKIPDIAHKYGVSSMPTVKAFHKGKVVGGFIGAQHAKFVKEFVERAGSLAN</sequence>